<protein>
    <submittedName>
        <fullName evidence="1">Uncharacterized protein</fullName>
    </submittedName>
</protein>
<sequence length="101" mass="10144">MLDSILYLLLNFSMRGIIQVLLSSLVDKFSDSSAAAAAAAALASAAILAAAAAAARPALERSSRLRSGCCSAASASWSSPDLGLLPLVLLPGGFFSPSVCS</sequence>
<dbReference type="Proteomes" id="UP000092462">
    <property type="component" value="Unassembled WGS sequence"/>
</dbReference>
<dbReference type="EnsemblMetazoa" id="PPAI004066-RA">
    <property type="protein sequence ID" value="PPAI004066-PA"/>
    <property type="gene ID" value="PPAI004066"/>
</dbReference>
<keyword evidence="2" id="KW-1185">Reference proteome</keyword>
<dbReference type="EMBL" id="AJVK01027885">
    <property type="status" value="NOT_ANNOTATED_CDS"/>
    <property type="molecule type" value="Genomic_DNA"/>
</dbReference>
<evidence type="ECO:0000313" key="2">
    <source>
        <dbReference type="Proteomes" id="UP000092462"/>
    </source>
</evidence>
<name>A0A1B0EWM9_PHLPP</name>
<reference evidence="1" key="1">
    <citation type="submission" date="2022-08" db="UniProtKB">
        <authorList>
            <consortium name="EnsemblMetazoa"/>
        </authorList>
    </citation>
    <scope>IDENTIFICATION</scope>
    <source>
        <strain evidence="1">Israel</strain>
    </source>
</reference>
<dbReference type="VEuPathDB" id="VectorBase:PPAI004066"/>
<organism evidence="1 2">
    <name type="scientific">Phlebotomus papatasi</name>
    <name type="common">Sandfly</name>
    <dbReference type="NCBI Taxonomy" id="29031"/>
    <lineage>
        <taxon>Eukaryota</taxon>
        <taxon>Metazoa</taxon>
        <taxon>Ecdysozoa</taxon>
        <taxon>Arthropoda</taxon>
        <taxon>Hexapoda</taxon>
        <taxon>Insecta</taxon>
        <taxon>Pterygota</taxon>
        <taxon>Neoptera</taxon>
        <taxon>Endopterygota</taxon>
        <taxon>Diptera</taxon>
        <taxon>Nematocera</taxon>
        <taxon>Psychodoidea</taxon>
        <taxon>Psychodidae</taxon>
        <taxon>Phlebotomus</taxon>
        <taxon>Phlebotomus</taxon>
    </lineage>
</organism>
<evidence type="ECO:0000313" key="1">
    <source>
        <dbReference type="EnsemblMetazoa" id="PPAI004066-PA"/>
    </source>
</evidence>
<dbReference type="AlphaFoldDB" id="A0A1B0EWM9"/>
<dbReference type="EMBL" id="AJVK01027886">
    <property type="status" value="NOT_ANNOTATED_CDS"/>
    <property type="molecule type" value="Genomic_DNA"/>
</dbReference>
<proteinExistence type="predicted"/>
<accession>A0A1B0EWM9</accession>